<feature type="compositionally biased region" description="Basic and acidic residues" evidence="5">
    <location>
        <begin position="452"/>
        <end position="465"/>
    </location>
</feature>
<dbReference type="GO" id="GO:0016042">
    <property type="term" value="P:lipid catabolic process"/>
    <property type="evidence" value="ECO:0007669"/>
    <property type="project" value="TreeGrafter"/>
</dbReference>
<evidence type="ECO:0000313" key="7">
    <source>
        <dbReference type="EnsemblMetazoa" id="AATE020411-PA.1"/>
    </source>
</evidence>
<dbReference type="STRING" id="41427.A0A182JLP5"/>
<feature type="signal peptide" evidence="6">
    <location>
        <begin position="1"/>
        <end position="18"/>
    </location>
</feature>
<reference evidence="7" key="1">
    <citation type="submission" date="2022-08" db="UniProtKB">
        <authorList>
            <consortium name="EnsemblMetazoa"/>
        </authorList>
    </citation>
    <scope>IDENTIFICATION</scope>
    <source>
        <strain evidence="7">EBRO</strain>
    </source>
</reference>
<dbReference type="FunFam" id="3.40.50.1820:FF:000637">
    <property type="entry name" value="AGAP011682-PA"/>
    <property type="match status" value="1"/>
</dbReference>
<dbReference type="GO" id="GO:0016298">
    <property type="term" value="F:lipase activity"/>
    <property type="evidence" value="ECO:0007669"/>
    <property type="project" value="InterPro"/>
</dbReference>
<comment type="subcellular location">
    <subcellularLocation>
        <location evidence="1">Secreted</location>
    </subcellularLocation>
</comment>
<proteinExistence type="inferred from homology"/>
<evidence type="ECO:0000256" key="1">
    <source>
        <dbReference type="ARBA" id="ARBA00004613"/>
    </source>
</evidence>
<evidence type="ECO:0000256" key="2">
    <source>
        <dbReference type="ARBA" id="ARBA00010701"/>
    </source>
</evidence>
<keyword evidence="6" id="KW-0732">Signal</keyword>
<dbReference type="InterPro" id="IPR013818">
    <property type="entry name" value="Lipase"/>
</dbReference>
<dbReference type="PANTHER" id="PTHR11610">
    <property type="entry name" value="LIPASE"/>
    <property type="match status" value="1"/>
</dbReference>
<dbReference type="InterPro" id="IPR029058">
    <property type="entry name" value="AB_hydrolase_fold"/>
</dbReference>
<name>A0A182JLP5_ANOAO</name>
<dbReference type="AlphaFoldDB" id="A0A182JLP5"/>
<accession>A0A182JLP5</accession>
<feature type="region of interest" description="Disordered" evidence="5">
    <location>
        <begin position="452"/>
        <end position="482"/>
    </location>
</feature>
<dbReference type="Pfam" id="PF00151">
    <property type="entry name" value="Lipase"/>
    <property type="match status" value="1"/>
</dbReference>
<dbReference type="Gene3D" id="3.40.50.1820">
    <property type="entry name" value="alpha/beta hydrolase"/>
    <property type="match status" value="1"/>
</dbReference>
<dbReference type="GO" id="GO:0005615">
    <property type="term" value="C:extracellular space"/>
    <property type="evidence" value="ECO:0007669"/>
    <property type="project" value="TreeGrafter"/>
</dbReference>
<feature type="compositionally biased region" description="Polar residues" evidence="5">
    <location>
        <begin position="466"/>
        <end position="482"/>
    </location>
</feature>
<comment type="similarity">
    <text evidence="2 4">Belongs to the AB hydrolase superfamily. Lipase family.</text>
</comment>
<dbReference type="PANTHER" id="PTHR11610:SF150">
    <property type="entry name" value="FI01825P-RELATED"/>
    <property type="match status" value="1"/>
</dbReference>
<dbReference type="PRINTS" id="PR00821">
    <property type="entry name" value="TAGLIPASE"/>
</dbReference>
<evidence type="ECO:0000256" key="5">
    <source>
        <dbReference type="SAM" id="MobiDB-lite"/>
    </source>
</evidence>
<protein>
    <submittedName>
        <fullName evidence="7">Uncharacterized protein</fullName>
    </submittedName>
</protein>
<dbReference type="EnsemblMetazoa" id="AATE020411-RA">
    <property type="protein sequence ID" value="AATE020411-PA.1"/>
    <property type="gene ID" value="AATE020411"/>
</dbReference>
<evidence type="ECO:0000256" key="6">
    <source>
        <dbReference type="SAM" id="SignalP"/>
    </source>
</evidence>
<dbReference type="GO" id="GO:0017171">
    <property type="term" value="F:serine hydrolase activity"/>
    <property type="evidence" value="ECO:0007669"/>
    <property type="project" value="TreeGrafter"/>
</dbReference>
<organism evidence="7">
    <name type="scientific">Anopheles atroparvus</name>
    <name type="common">European mosquito</name>
    <dbReference type="NCBI Taxonomy" id="41427"/>
    <lineage>
        <taxon>Eukaryota</taxon>
        <taxon>Metazoa</taxon>
        <taxon>Ecdysozoa</taxon>
        <taxon>Arthropoda</taxon>
        <taxon>Hexapoda</taxon>
        <taxon>Insecta</taxon>
        <taxon>Pterygota</taxon>
        <taxon>Neoptera</taxon>
        <taxon>Endopterygota</taxon>
        <taxon>Diptera</taxon>
        <taxon>Nematocera</taxon>
        <taxon>Culicoidea</taxon>
        <taxon>Culicidae</taxon>
        <taxon>Anophelinae</taxon>
        <taxon>Anopheles</taxon>
    </lineage>
</organism>
<dbReference type="InterPro" id="IPR033906">
    <property type="entry name" value="Lipase_N"/>
</dbReference>
<feature type="chain" id="PRO_5043769511" evidence="6">
    <location>
        <begin position="19"/>
        <end position="598"/>
    </location>
</feature>
<sequence>MVRFALLLLAVPLLQVASHPVVDSNWHLVPDANGRLHLVNTNPYNLPEDSVASVAPLFNPEQDLIFRLFTQANPTTAQVLEFGNPASIAGSNFNPANPTRFTIHGWNSNGNDGMNTNIRNRYLSIGEFNVISVDWSAGAVNPNYIAARNAVGPAGAALASFIDQLIAAGASPDNMYLIGFSLGAHVAGNAGKGQNGRVNTVIALDPAGPLFSLGQPDAVSPADGRYVEMIMTNGGLLGNSVPMGQATFTPNGGRSQPGCGTDIAGGCAHGRAPAFFAESITSSVPFRATRCAGIQEVVEGNCTPSGPDANMGGEPSNYDHGLASGKRTLSVGGKEEYTIDTAANVRRLSTHARVSTGGHTVVVQNLVVVATADRIEATLGRTDGLGEELERAAMRTGTSKINTTARLATATVGVEVGLTDRKIETEQTTVGVDHLHVVGISRSDAVARIVDGEQRQSRIQGDDRVQTTTRHPLSDNTGSVTSETVSANVHVIEGHASALVEEVDEPGHGSSDSVDVVARRNVVRVLSAATPVHNDYVDISTIQVERVRVNQMKTAITIGDKLPVLRKAFLLVGHMLLSDFFVWNVLPAYFLERKSGGC</sequence>
<dbReference type="SUPFAM" id="SSF53474">
    <property type="entry name" value="alpha/beta-Hydrolases"/>
    <property type="match status" value="1"/>
</dbReference>
<keyword evidence="3" id="KW-0964">Secreted</keyword>
<dbReference type="CDD" id="cd00707">
    <property type="entry name" value="Pancreat_lipase_like"/>
    <property type="match status" value="1"/>
</dbReference>
<evidence type="ECO:0000256" key="4">
    <source>
        <dbReference type="RuleBase" id="RU004262"/>
    </source>
</evidence>
<dbReference type="InterPro" id="IPR000734">
    <property type="entry name" value="TAG_lipase"/>
</dbReference>
<dbReference type="VEuPathDB" id="VectorBase:AATE020411"/>
<evidence type="ECO:0000256" key="3">
    <source>
        <dbReference type="ARBA" id="ARBA00022525"/>
    </source>
</evidence>